<feature type="region of interest" description="Disordered" evidence="6">
    <location>
        <begin position="290"/>
        <end position="319"/>
    </location>
</feature>
<evidence type="ECO:0000259" key="8">
    <source>
        <dbReference type="Pfam" id="PF20684"/>
    </source>
</evidence>
<dbReference type="AlphaFoldDB" id="A0A2T2ZU28"/>
<dbReference type="Proteomes" id="UP000241462">
    <property type="component" value="Unassembled WGS sequence"/>
</dbReference>
<feature type="transmembrane region" description="Helical" evidence="7">
    <location>
        <begin position="6"/>
        <end position="29"/>
    </location>
</feature>
<evidence type="ECO:0000256" key="5">
    <source>
        <dbReference type="ARBA" id="ARBA00038359"/>
    </source>
</evidence>
<feature type="transmembrane region" description="Helical" evidence="7">
    <location>
        <begin position="41"/>
        <end position="64"/>
    </location>
</feature>
<feature type="domain" description="Rhodopsin" evidence="8">
    <location>
        <begin position="25"/>
        <end position="263"/>
    </location>
</feature>
<keyword evidence="10" id="KW-1185">Reference proteome</keyword>
<dbReference type="PANTHER" id="PTHR33048">
    <property type="entry name" value="PTH11-LIKE INTEGRAL MEMBRANE PROTEIN (AFU_ORTHOLOGUE AFUA_5G11245)"/>
    <property type="match status" value="1"/>
</dbReference>
<dbReference type="EMBL" id="KZ678695">
    <property type="protein sequence ID" value="PSR76754.1"/>
    <property type="molecule type" value="Genomic_DNA"/>
</dbReference>
<dbReference type="InParanoid" id="A0A2T2ZU28"/>
<comment type="subcellular location">
    <subcellularLocation>
        <location evidence="1">Membrane</location>
        <topology evidence="1">Multi-pass membrane protein</topology>
    </subcellularLocation>
</comment>
<evidence type="ECO:0000256" key="2">
    <source>
        <dbReference type="ARBA" id="ARBA00022692"/>
    </source>
</evidence>
<organism evidence="9 10">
    <name type="scientific">Coniella lustricola</name>
    <dbReference type="NCBI Taxonomy" id="2025994"/>
    <lineage>
        <taxon>Eukaryota</taxon>
        <taxon>Fungi</taxon>
        <taxon>Dikarya</taxon>
        <taxon>Ascomycota</taxon>
        <taxon>Pezizomycotina</taxon>
        <taxon>Sordariomycetes</taxon>
        <taxon>Sordariomycetidae</taxon>
        <taxon>Diaporthales</taxon>
        <taxon>Schizoparmaceae</taxon>
        <taxon>Coniella</taxon>
    </lineage>
</organism>
<dbReference type="OrthoDB" id="3923077at2759"/>
<feature type="region of interest" description="Disordered" evidence="6">
    <location>
        <begin position="409"/>
        <end position="442"/>
    </location>
</feature>
<comment type="similarity">
    <text evidence="5">Belongs to the SAT4 family.</text>
</comment>
<keyword evidence="2 7" id="KW-0812">Transmembrane</keyword>
<keyword evidence="4 7" id="KW-0472">Membrane</keyword>
<gene>
    <name evidence="9" type="ORF">BD289DRAFT_456899</name>
</gene>
<feature type="transmembrane region" description="Helical" evidence="7">
    <location>
        <begin position="238"/>
        <end position="258"/>
    </location>
</feature>
<reference evidence="9 10" key="1">
    <citation type="journal article" date="2018" name="Mycol. Prog.">
        <title>Coniella lustricola, a new species from submerged detritus.</title>
        <authorList>
            <person name="Raudabaugh D.B."/>
            <person name="Iturriaga T."/>
            <person name="Carver A."/>
            <person name="Mondo S."/>
            <person name="Pangilinan J."/>
            <person name="Lipzen A."/>
            <person name="He G."/>
            <person name="Amirebrahimi M."/>
            <person name="Grigoriev I.V."/>
            <person name="Miller A.N."/>
        </authorList>
    </citation>
    <scope>NUCLEOTIDE SEQUENCE [LARGE SCALE GENOMIC DNA]</scope>
    <source>
        <strain evidence="9 10">B22-T-1</strain>
    </source>
</reference>
<feature type="transmembrane region" description="Helical" evidence="7">
    <location>
        <begin position="119"/>
        <end position="140"/>
    </location>
</feature>
<proteinExistence type="inferred from homology"/>
<dbReference type="PANTHER" id="PTHR33048:SF96">
    <property type="entry name" value="INTEGRAL MEMBRANE PROTEIN"/>
    <property type="match status" value="1"/>
</dbReference>
<dbReference type="STRING" id="2025994.A0A2T2ZU28"/>
<name>A0A2T2ZU28_9PEZI</name>
<feature type="transmembrane region" description="Helical" evidence="7">
    <location>
        <begin position="201"/>
        <end position="218"/>
    </location>
</feature>
<dbReference type="InterPro" id="IPR052337">
    <property type="entry name" value="SAT4-like"/>
</dbReference>
<sequence length="442" mass="48852">MQDRGPQLQAVAILFLLMAIVSYALRTFVRLFMTRSFGMDDWLMTAATTTFVLYVTCVLGGVRYGTGQHQEDLTSDEEAHAKEFWFFCYLGYCWTMIFSKISIGLFLLRILIHKGSRMLVYLAMCLSVVTGLIFFFVALLQCSPIPYFWDKTIGGHCISIEVIIDLTFLYSSLNIMCDFTFALMPIFIVRNLNMPRRLKMATIPLLSLGCVASSGAVVRMAYVESFRDPDFLYSTVDIAIWATVEAGLAITAGSLACVRPLFKLAMQRFGFTSSKDAYPVDSSNTTALRLGSSQRRQHHYNHSTSESRTGGGGGHRSRGIDVFTLHTIHSSPADEESLHGSSLEDRISNDDDDDGSPITKMRAVASSEEKGQSLSRPAHIASHAMGLNPGGGGNNNNHIWGTKTHIYAKDSSKSLNSSRSLNYGTKRGTGGWPASRDYSPPR</sequence>
<dbReference type="InterPro" id="IPR049326">
    <property type="entry name" value="Rhodopsin_dom_fungi"/>
</dbReference>
<evidence type="ECO:0000256" key="6">
    <source>
        <dbReference type="SAM" id="MobiDB-lite"/>
    </source>
</evidence>
<feature type="region of interest" description="Disordered" evidence="6">
    <location>
        <begin position="331"/>
        <end position="358"/>
    </location>
</feature>
<dbReference type="Pfam" id="PF20684">
    <property type="entry name" value="Fung_rhodopsin"/>
    <property type="match status" value="1"/>
</dbReference>
<protein>
    <recommendedName>
        <fullName evidence="8">Rhodopsin domain-containing protein</fullName>
    </recommendedName>
</protein>
<feature type="compositionally biased region" description="Basic and acidic residues" evidence="6">
    <location>
        <begin position="336"/>
        <end position="349"/>
    </location>
</feature>
<feature type="compositionally biased region" description="Low complexity" evidence="6">
    <location>
        <begin position="413"/>
        <end position="422"/>
    </location>
</feature>
<accession>A0A2T2ZU28</accession>
<evidence type="ECO:0000256" key="3">
    <source>
        <dbReference type="ARBA" id="ARBA00022989"/>
    </source>
</evidence>
<evidence type="ECO:0000313" key="9">
    <source>
        <dbReference type="EMBL" id="PSR76754.1"/>
    </source>
</evidence>
<evidence type="ECO:0000256" key="4">
    <source>
        <dbReference type="ARBA" id="ARBA00023136"/>
    </source>
</evidence>
<dbReference type="GO" id="GO:0016020">
    <property type="term" value="C:membrane"/>
    <property type="evidence" value="ECO:0007669"/>
    <property type="project" value="UniProtKB-SubCell"/>
</dbReference>
<evidence type="ECO:0000256" key="1">
    <source>
        <dbReference type="ARBA" id="ARBA00004141"/>
    </source>
</evidence>
<evidence type="ECO:0000256" key="7">
    <source>
        <dbReference type="SAM" id="Phobius"/>
    </source>
</evidence>
<feature type="transmembrane region" description="Helical" evidence="7">
    <location>
        <begin position="168"/>
        <end position="189"/>
    </location>
</feature>
<evidence type="ECO:0000313" key="10">
    <source>
        <dbReference type="Proteomes" id="UP000241462"/>
    </source>
</evidence>
<keyword evidence="3 7" id="KW-1133">Transmembrane helix</keyword>
<feature type="transmembrane region" description="Helical" evidence="7">
    <location>
        <begin position="84"/>
        <end position="107"/>
    </location>
</feature>